<proteinExistence type="inferred from homology"/>
<accession>A0A9X2RJ65</accession>
<protein>
    <recommendedName>
        <fullName evidence="8">Ribonuclease VapC</fullName>
        <shortName evidence="8">RNase VapC</shortName>
        <ecNumber evidence="8">3.1.-.-</ecNumber>
    </recommendedName>
    <alternativeName>
        <fullName evidence="8">Toxin VapC</fullName>
    </alternativeName>
</protein>
<dbReference type="InterPro" id="IPR002716">
    <property type="entry name" value="PIN_dom"/>
</dbReference>
<evidence type="ECO:0000256" key="7">
    <source>
        <dbReference type="ARBA" id="ARBA00038093"/>
    </source>
</evidence>
<dbReference type="CDD" id="cd18736">
    <property type="entry name" value="PIN_CcVapC1-like"/>
    <property type="match status" value="1"/>
</dbReference>
<dbReference type="GO" id="GO:0090729">
    <property type="term" value="F:toxin activity"/>
    <property type="evidence" value="ECO:0007669"/>
    <property type="project" value="UniProtKB-KW"/>
</dbReference>
<dbReference type="RefSeq" id="WP_256619501.1">
    <property type="nucleotide sequence ID" value="NZ_JANIBC010000006.1"/>
</dbReference>
<dbReference type="PANTHER" id="PTHR33653">
    <property type="entry name" value="RIBONUCLEASE VAPC2"/>
    <property type="match status" value="1"/>
</dbReference>
<comment type="cofactor">
    <cofactor evidence="1 8">
        <name>Mg(2+)</name>
        <dbReference type="ChEBI" id="CHEBI:18420"/>
    </cofactor>
</comment>
<keyword evidence="6 8" id="KW-0460">Magnesium</keyword>
<comment type="similarity">
    <text evidence="7 8">Belongs to the PINc/VapC protein family.</text>
</comment>
<reference evidence="10" key="1">
    <citation type="submission" date="2022-07" db="EMBL/GenBank/DDBJ databases">
        <title>Parvularcula maris sp. nov., an algicidal bacterium isolated from seawater.</title>
        <authorList>
            <person name="Li F."/>
        </authorList>
    </citation>
    <scope>NUCLEOTIDE SEQUENCE</scope>
    <source>
        <strain evidence="10">BGMRC 0090</strain>
    </source>
</reference>
<dbReference type="GO" id="GO:0000287">
    <property type="term" value="F:magnesium ion binding"/>
    <property type="evidence" value="ECO:0007669"/>
    <property type="project" value="UniProtKB-UniRule"/>
</dbReference>
<dbReference type="SUPFAM" id="SSF88723">
    <property type="entry name" value="PIN domain-like"/>
    <property type="match status" value="1"/>
</dbReference>
<keyword evidence="11" id="KW-1185">Reference proteome</keyword>
<dbReference type="GO" id="GO:0016787">
    <property type="term" value="F:hydrolase activity"/>
    <property type="evidence" value="ECO:0007669"/>
    <property type="project" value="UniProtKB-KW"/>
</dbReference>
<evidence type="ECO:0000256" key="6">
    <source>
        <dbReference type="ARBA" id="ARBA00022842"/>
    </source>
</evidence>
<evidence type="ECO:0000256" key="4">
    <source>
        <dbReference type="ARBA" id="ARBA00022723"/>
    </source>
</evidence>
<dbReference type="InterPro" id="IPR029060">
    <property type="entry name" value="PIN-like_dom_sf"/>
</dbReference>
<evidence type="ECO:0000259" key="9">
    <source>
        <dbReference type="Pfam" id="PF01850"/>
    </source>
</evidence>
<sequence>MLDTNILIYAAAGFDEDLIDRLESFAHGELVLSAVSMAELERGWAGGHSDRAEATRFLKFIPILPFGEEAAAGYAAIMSDKARAPKGAFDRLIAGHALSLGIPLVTSNQKDFRRLEKVQVEDWSSSA</sequence>
<dbReference type="PANTHER" id="PTHR33653:SF1">
    <property type="entry name" value="RIBONUCLEASE VAPC2"/>
    <property type="match status" value="1"/>
</dbReference>
<dbReference type="InterPro" id="IPR022907">
    <property type="entry name" value="VapC_family"/>
</dbReference>
<keyword evidence="8" id="KW-0800">Toxin</keyword>
<comment type="function">
    <text evidence="8">Toxic component of a toxin-antitoxin (TA) system. An RNase.</text>
</comment>
<comment type="caution">
    <text evidence="10">The sequence shown here is derived from an EMBL/GenBank/DDBJ whole genome shotgun (WGS) entry which is preliminary data.</text>
</comment>
<dbReference type="Proteomes" id="UP001142610">
    <property type="component" value="Unassembled WGS sequence"/>
</dbReference>
<evidence type="ECO:0000256" key="2">
    <source>
        <dbReference type="ARBA" id="ARBA00022649"/>
    </source>
</evidence>
<name>A0A9X2RJ65_9PROT</name>
<organism evidence="10 11">
    <name type="scientific">Parvularcula maris</name>
    <dbReference type="NCBI Taxonomy" id="2965077"/>
    <lineage>
        <taxon>Bacteria</taxon>
        <taxon>Pseudomonadati</taxon>
        <taxon>Pseudomonadota</taxon>
        <taxon>Alphaproteobacteria</taxon>
        <taxon>Parvularculales</taxon>
        <taxon>Parvularculaceae</taxon>
        <taxon>Parvularcula</taxon>
    </lineage>
</organism>
<evidence type="ECO:0000256" key="1">
    <source>
        <dbReference type="ARBA" id="ARBA00001946"/>
    </source>
</evidence>
<dbReference type="AlphaFoldDB" id="A0A9X2RJ65"/>
<evidence type="ECO:0000313" key="10">
    <source>
        <dbReference type="EMBL" id="MCQ8185611.1"/>
    </source>
</evidence>
<dbReference type="Gene3D" id="3.40.50.1010">
    <property type="entry name" value="5'-nuclease"/>
    <property type="match status" value="1"/>
</dbReference>
<evidence type="ECO:0000256" key="8">
    <source>
        <dbReference type="HAMAP-Rule" id="MF_00265"/>
    </source>
</evidence>
<dbReference type="EC" id="3.1.-.-" evidence="8"/>
<feature type="binding site" evidence="8">
    <location>
        <position position="3"/>
    </location>
    <ligand>
        <name>Mg(2+)</name>
        <dbReference type="ChEBI" id="CHEBI:18420"/>
    </ligand>
</feature>
<keyword evidence="4 8" id="KW-0479">Metal-binding</keyword>
<evidence type="ECO:0000256" key="3">
    <source>
        <dbReference type="ARBA" id="ARBA00022722"/>
    </source>
</evidence>
<feature type="domain" description="PIN" evidence="9">
    <location>
        <begin position="1"/>
        <end position="117"/>
    </location>
</feature>
<dbReference type="Pfam" id="PF01850">
    <property type="entry name" value="PIN"/>
    <property type="match status" value="1"/>
</dbReference>
<dbReference type="GO" id="GO:0004540">
    <property type="term" value="F:RNA nuclease activity"/>
    <property type="evidence" value="ECO:0007669"/>
    <property type="project" value="InterPro"/>
</dbReference>
<evidence type="ECO:0000313" key="11">
    <source>
        <dbReference type="Proteomes" id="UP001142610"/>
    </source>
</evidence>
<evidence type="ECO:0000256" key="5">
    <source>
        <dbReference type="ARBA" id="ARBA00022801"/>
    </source>
</evidence>
<dbReference type="EMBL" id="JANIBC010000006">
    <property type="protein sequence ID" value="MCQ8185611.1"/>
    <property type="molecule type" value="Genomic_DNA"/>
</dbReference>
<keyword evidence="3 8" id="KW-0540">Nuclease</keyword>
<keyword evidence="5 8" id="KW-0378">Hydrolase</keyword>
<feature type="binding site" evidence="8">
    <location>
        <position position="90"/>
    </location>
    <ligand>
        <name>Mg(2+)</name>
        <dbReference type="ChEBI" id="CHEBI:18420"/>
    </ligand>
</feature>
<keyword evidence="2 8" id="KW-1277">Toxin-antitoxin system</keyword>
<dbReference type="HAMAP" id="MF_00265">
    <property type="entry name" value="VapC_Nob1"/>
    <property type="match status" value="1"/>
</dbReference>
<dbReference type="InterPro" id="IPR050556">
    <property type="entry name" value="Type_II_TA_system_RNase"/>
</dbReference>
<gene>
    <name evidence="8" type="primary">vapC</name>
    <name evidence="10" type="ORF">NOG11_09395</name>
</gene>